<evidence type="ECO:0000313" key="1">
    <source>
        <dbReference type="EMBL" id="PLC56087.1"/>
    </source>
</evidence>
<accession>A0A2N4UM48</accession>
<dbReference type="Proteomes" id="UP000234420">
    <property type="component" value="Unassembled WGS sequence"/>
</dbReference>
<dbReference type="AlphaFoldDB" id="A0A2N4UM48"/>
<organism evidence="1 2">
    <name type="scientific">Photobacterium carnosum</name>
    <dbReference type="NCBI Taxonomy" id="2023717"/>
    <lineage>
        <taxon>Bacteria</taxon>
        <taxon>Pseudomonadati</taxon>
        <taxon>Pseudomonadota</taxon>
        <taxon>Gammaproteobacteria</taxon>
        <taxon>Vibrionales</taxon>
        <taxon>Vibrionaceae</taxon>
        <taxon>Photobacterium</taxon>
    </lineage>
</organism>
<proteinExistence type="predicted"/>
<comment type="caution">
    <text evidence="1">The sequence shown here is derived from an EMBL/GenBank/DDBJ whole genome shotgun (WGS) entry which is preliminary data.</text>
</comment>
<dbReference type="EMBL" id="NPIB01000041">
    <property type="protein sequence ID" value="PLC56087.1"/>
    <property type="molecule type" value="Genomic_DNA"/>
</dbReference>
<evidence type="ECO:0000313" key="2">
    <source>
        <dbReference type="Proteomes" id="UP000234420"/>
    </source>
</evidence>
<name>A0A2N4UM48_9GAMM</name>
<protein>
    <submittedName>
        <fullName evidence="1">Uncharacterized protein</fullName>
    </submittedName>
</protein>
<sequence length="64" mass="7635">MEYEVDVEIICDNDDCQYYPREFETVQGTDGEIHNWTCPGCKTKYTFEIEFEPTVTNIKQVQKY</sequence>
<gene>
    <name evidence="1" type="ORF">CIK00_20315</name>
</gene>
<keyword evidence="2" id="KW-1185">Reference proteome</keyword>
<reference evidence="1 2" key="1">
    <citation type="journal article" date="2018" name="Syst. Appl. Microbiol.">
        <title>Photobacterium carnosum sp. nov., isolated from spoiled modified atmosphere packaged poultry meat.</title>
        <authorList>
            <person name="Hilgarth M."/>
            <person name="Fuertes S."/>
            <person name="Ehrmann M."/>
            <person name="Vogel R.F."/>
        </authorList>
    </citation>
    <scope>NUCLEOTIDE SEQUENCE [LARGE SCALE GENOMIC DNA]</scope>
    <source>
        <strain evidence="1 2">TMW 2.2021</strain>
    </source>
</reference>
<dbReference type="RefSeq" id="WP_065189950.1">
    <property type="nucleotide sequence ID" value="NZ_JABJXE010000011.1"/>
</dbReference>